<dbReference type="VEuPathDB" id="FungiDB:I7I53_12286"/>
<proteinExistence type="predicted"/>
<dbReference type="Proteomes" id="UP000663419">
    <property type="component" value="Chromosome 6"/>
</dbReference>
<protein>
    <submittedName>
        <fullName evidence="1">Uncharacterized protein</fullName>
    </submittedName>
</protein>
<dbReference type="AlphaFoldDB" id="A0A8A1M178"/>
<name>A0A8A1M178_AJEC8</name>
<gene>
    <name evidence="1" type="ORF">I7I53_12286</name>
</gene>
<sequence>MTHNGSRCSWKRERCVQRKESWRREASQQGTCFVLILKMNTTNAQADESPPKSTLAAIVADVKLAKTEFSATP</sequence>
<organism evidence="1 2">
    <name type="scientific">Ajellomyces capsulatus (strain H88)</name>
    <name type="common">Darling's disease fungus</name>
    <name type="synonym">Histoplasma capsulatum</name>
    <dbReference type="NCBI Taxonomy" id="544711"/>
    <lineage>
        <taxon>Eukaryota</taxon>
        <taxon>Fungi</taxon>
        <taxon>Dikarya</taxon>
        <taxon>Ascomycota</taxon>
        <taxon>Pezizomycotina</taxon>
        <taxon>Eurotiomycetes</taxon>
        <taxon>Eurotiomycetidae</taxon>
        <taxon>Onygenales</taxon>
        <taxon>Ajellomycetaceae</taxon>
        <taxon>Histoplasma</taxon>
    </lineage>
</organism>
<accession>A0A8A1M178</accession>
<evidence type="ECO:0000313" key="2">
    <source>
        <dbReference type="Proteomes" id="UP000663419"/>
    </source>
</evidence>
<reference evidence="1" key="1">
    <citation type="submission" date="2021-01" db="EMBL/GenBank/DDBJ databases">
        <title>Chromosome-level genome assembly of a human fungal pathogen reveals clustering of transcriptionally co-regulated genes.</title>
        <authorList>
            <person name="Voorhies M."/>
            <person name="Cohen S."/>
            <person name="Shea T.P."/>
            <person name="Petrus S."/>
            <person name="Munoz J.F."/>
            <person name="Poplawski S."/>
            <person name="Goldman W.E."/>
            <person name="Michael T."/>
            <person name="Cuomo C.A."/>
            <person name="Sil A."/>
            <person name="Beyhan S."/>
        </authorList>
    </citation>
    <scope>NUCLEOTIDE SEQUENCE</scope>
    <source>
        <strain evidence="1">H88</strain>
    </source>
</reference>
<dbReference type="EMBL" id="CP069107">
    <property type="protein sequence ID" value="QSS57947.1"/>
    <property type="molecule type" value="Genomic_DNA"/>
</dbReference>
<evidence type="ECO:0000313" key="1">
    <source>
        <dbReference type="EMBL" id="QSS57947.1"/>
    </source>
</evidence>